<dbReference type="SUPFAM" id="SSF46689">
    <property type="entry name" value="Homeodomain-like"/>
    <property type="match status" value="1"/>
</dbReference>
<accession>A0A5N7MHP6</accession>
<sequence length="408" mass="45417">MTMTETMKDAASPGRGGRMSRQRKREAVLRLLRGEDLDTVSRSLGVTAATLSGWREAFLAAGEASLATRPATGEVLETERLKARLGAMLLERELLEAKIAPGERPSFSPEEVEAMSRALSPSSGQPYGLACVCRIWRVARASVYRHRKPQPDRQRRGPVGPLPNLELTTEIRAVLAASPFHGEGHRKVWARLRVKGIRTSLRRVLRLMREHDLLAPSRTGRPRGPRNHDGTIIPETIDTMWDTDMTTAWTGEGPAAVFVAVDHHSAECVGIHASRQGTRFEASEPLRQGVREHFGGIAQEIASGLSVRHDHGSQYMSRAFQDELRFLAIESSPAFVRAPEGNGCAERFIRTLKENMLWVHYFETIEEMRQALLAFRESYNSTWLIARHGFQSPAAVRHKQLPSAALAA</sequence>
<protein>
    <submittedName>
        <fullName evidence="3">IS3 family transposase</fullName>
    </submittedName>
</protein>
<dbReference type="InterPro" id="IPR036397">
    <property type="entry name" value="RNaseH_sf"/>
</dbReference>
<feature type="domain" description="Integrase catalytic" evidence="2">
    <location>
        <begin position="230"/>
        <end position="401"/>
    </location>
</feature>
<organism evidence="3 4">
    <name type="scientific">Microvirga tunisiensis</name>
    <dbReference type="NCBI Taxonomy" id="2108360"/>
    <lineage>
        <taxon>Bacteria</taxon>
        <taxon>Pseudomonadati</taxon>
        <taxon>Pseudomonadota</taxon>
        <taxon>Alphaproteobacteria</taxon>
        <taxon>Hyphomicrobiales</taxon>
        <taxon>Methylobacteriaceae</taxon>
        <taxon>Microvirga</taxon>
    </lineage>
</organism>
<keyword evidence="4" id="KW-1185">Reference proteome</keyword>
<dbReference type="EMBL" id="VOSK01000049">
    <property type="protein sequence ID" value="MPR26437.1"/>
    <property type="molecule type" value="Genomic_DNA"/>
</dbReference>
<dbReference type="Proteomes" id="UP000403266">
    <property type="component" value="Unassembled WGS sequence"/>
</dbReference>
<dbReference type="AlphaFoldDB" id="A0A5N7MHP6"/>
<comment type="caution">
    <text evidence="3">The sequence shown here is derived from an EMBL/GenBank/DDBJ whole genome shotgun (WGS) entry which is preliminary data.</text>
</comment>
<dbReference type="PANTHER" id="PTHR46889">
    <property type="entry name" value="TRANSPOSASE INSF FOR INSERTION SEQUENCE IS3B-RELATED"/>
    <property type="match status" value="1"/>
</dbReference>
<dbReference type="SUPFAM" id="SSF53098">
    <property type="entry name" value="Ribonuclease H-like"/>
    <property type="match status" value="1"/>
</dbReference>
<dbReference type="Pfam" id="PF13683">
    <property type="entry name" value="rve_3"/>
    <property type="match status" value="1"/>
</dbReference>
<evidence type="ECO:0000256" key="1">
    <source>
        <dbReference type="SAM" id="MobiDB-lite"/>
    </source>
</evidence>
<dbReference type="GO" id="GO:0015074">
    <property type="term" value="P:DNA integration"/>
    <property type="evidence" value="ECO:0007669"/>
    <property type="project" value="InterPro"/>
</dbReference>
<dbReference type="InterPro" id="IPR001584">
    <property type="entry name" value="Integrase_cat-core"/>
</dbReference>
<dbReference type="NCBIfam" id="NF033516">
    <property type="entry name" value="transpos_IS3"/>
    <property type="match status" value="1"/>
</dbReference>
<dbReference type="InterPro" id="IPR050900">
    <property type="entry name" value="Transposase_IS3/IS150/IS904"/>
</dbReference>
<proteinExistence type="predicted"/>
<dbReference type="Pfam" id="PF13276">
    <property type="entry name" value="HTH_21"/>
    <property type="match status" value="1"/>
</dbReference>
<dbReference type="Gene3D" id="3.30.420.10">
    <property type="entry name" value="Ribonuclease H-like superfamily/Ribonuclease H"/>
    <property type="match status" value="1"/>
</dbReference>
<dbReference type="InterPro" id="IPR048020">
    <property type="entry name" value="Transpos_IS3"/>
</dbReference>
<dbReference type="Pfam" id="PF00665">
    <property type="entry name" value="rve"/>
    <property type="match status" value="1"/>
</dbReference>
<dbReference type="PANTHER" id="PTHR46889:SF4">
    <property type="entry name" value="TRANSPOSASE INSO FOR INSERTION SEQUENCE ELEMENT IS911B-RELATED"/>
    <property type="match status" value="1"/>
</dbReference>
<evidence type="ECO:0000313" key="4">
    <source>
        <dbReference type="Proteomes" id="UP000403266"/>
    </source>
</evidence>
<dbReference type="PROSITE" id="PS50994">
    <property type="entry name" value="INTEGRASE"/>
    <property type="match status" value="1"/>
</dbReference>
<feature type="region of interest" description="Disordered" evidence="1">
    <location>
        <begin position="1"/>
        <end position="24"/>
    </location>
</feature>
<reference evidence="3 4" key="1">
    <citation type="journal article" date="2019" name="Syst. Appl. Microbiol.">
        <title>Microvirga tunisiensis sp. nov., a root nodule symbiotic bacterium isolated from Lupinus micranthus and L. luteus grown in Northern Tunisia.</title>
        <authorList>
            <person name="Msaddak A."/>
            <person name="Rejili M."/>
            <person name="Duran D."/>
            <person name="Mars M."/>
            <person name="Palacios J.M."/>
            <person name="Ruiz-Argueso T."/>
            <person name="Rey L."/>
            <person name="Imperial J."/>
        </authorList>
    </citation>
    <scope>NUCLEOTIDE SEQUENCE [LARGE SCALE GENOMIC DNA]</scope>
    <source>
        <strain evidence="3 4">Lmie10</strain>
    </source>
</reference>
<dbReference type="InterPro" id="IPR012337">
    <property type="entry name" value="RNaseH-like_sf"/>
</dbReference>
<dbReference type="GO" id="GO:0003676">
    <property type="term" value="F:nucleic acid binding"/>
    <property type="evidence" value="ECO:0007669"/>
    <property type="project" value="InterPro"/>
</dbReference>
<evidence type="ECO:0000259" key="2">
    <source>
        <dbReference type="PROSITE" id="PS50994"/>
    </source>
</evidence>
<dbReference type="InterPro" id="IPR009057">
    <property type="entry name" value="Homeodomain-like_sf"/>
</dbReference>
<dbReference type="InterPro" id="IPR025948">
    <property type="entry name" value="HTH-like_dom"/>
</dbReference>
<dbReference type="OrthoDB" id="9814072at2"/>
<dbReference type="RefSeq" id="WP_152712612.1">
    <property type="nucleotide sequence ID" value="NZ_VOSJ01000050.1"/>
</dbReference>
<name>A0A5N7MHP6_9HYPH</name>
<gene>
    <name evidence="3" type="ORF">FS320_14695</name>
</gene>
<evidence type="ECO:0000313" key="3">
    <source>
        <dbReference type="EMBL" id="MPR26437.1"/>
    </source>
</evidence>